<feature type="transmembrane region" description="Helical" evidence="1">
    <location>
        <begin position="70"/>
        <end position="91"/>
    </location>
</feature>
<accession>A0AAD4SLQ9</accession>
<dbReference type="PANTHER" id="PTHR34201">
    <property type="entry name" value="GLYCINE-RICH PROTEIN"/>
    <property type="match status" value="1"/>
</dbReference>
<dbReference type="AlphaFoldDB" id="A0AAD4SLQ9"/>
<dbReference type="PANTHER" id="PTHR34201:SF1">
    <property type="entry name" value="GLYCINE-RICH PROTEIN"/>
    <property type="match status" value="1"/>
</dbReference>
<proteinExistence type="predicted"/>
<organism evidence="2 3">
    <name type="scientific">Papaver atlanticum</name>
    <dbReference type="NCBI Taxonomy" id="357466"/>
    <lineage>
        <taxon>Eukaryota</taxon>
        <taxon>Viridiplantae</taxon>
        <taxon>Streptophyta</taxon>
        <taxon>Embryophyta</taxon>
        <taxon>Tracheophyta</taxon>
        <taxon>Spermatophyta</taxon>
        <taxon>Magnoliopsida</taxon>
        <taxon>Ranunculales</taxon>
        <taxon>Papaveraceae</taxon>
        <taxon>Papaveroideae</taxon>
        <taxon>Papaver</taxon>
    </lineage>
</organism>
<evidence type="ECO:0000256" key="1">
    <source>
        <dbReference type="SAM" id="Phobius"/>
    </source>
</evidence>
<keyword evidence="1" id="KW-0472">Membrane</keyword>
<comment type="caution">
    <text evidence="2">The sequence shown here is derived from an EMBL/GenBank/DDBJ whole genome shotgun (WGS) entry which is preliminary data.</text>
</comment>
<dbReference type="InterPro" id="IPR053288">
    <property type="entry name" value="TGD_Bridge_Protein"/>
</dbReference>
<evidence type="ECO:0000313" key="2">
    <source>
        <dbReference type="EMBL" id="KAI3909980.1"/>
    </source>
</evidence>
<sequence length="122" mass="12545">MGEEEEIRVQEKIDNNLNNAKGFLWKIPIFKTKELGKLGPAFGLGVGCGVGFGVGFLGGLGIGPGLSSKLQLGVGFGAGCGVGVGFGYGMGKGVAQDDSGRHANLGRLSLENGKLPFRYTAD</sequence>
<reference evidence="2" key="1">
    <citation type="submission" date="2022-04" db="EMBL/GenBank/DDBJ databases">
        <title>A functionally conserved STORR gene fusion in Papaver species that diverged 16.8 million years ago.</title>
        <authorList>
            <person name="Catania T."/>
        </authorList>
    </citation>
    <scope>NUCLEOTIDE SEQUENCE</scope>
    <source>
        <strain evidence="2">S-188037</strain>
    </source>
</reference>
<dbReference type="Proteomes" id="UP001202328">
    <property type="component" value="Unassembled WGS sequence"/>
</dbReference>
<name>A0AAD4SLQ9_9MAGN</name>
<feature type="transmembrane region" description="Helical" evidence="1">
    <location>
        <begin position="41"/>
        <end position="64"/>
    </location>
</feature>
<dbReference type="EMBL" id="JAJJMB010010308">
    <property type="protein sequence ID" value="KAI3909980.1"/>
    <property type="molecule type" value="Genomic_DNA"/>
</dbReference>
<keyword evidence="1" id="KW-0812">Transmembrane</keyword>
<keyword evidence="3" id="KW-1185">Reference proteome</keyword>
<keyword evidence="1" id="KW-1133">Transmembrane helix</keyword>
<protein>
    <submittedName>
        <fullName evidence="2">Uncharacterized protein</fullName>
    </submittedName>
</protein>
<gene>
    <name evidence="2" type="ORF">MKW98_013034</name>
</gene>
<evidence type="ECO:0000313" key="3">
    <source>
        <dbReference type="Proteomes" id="UP001202328"/>
    </source>
</evidence>